<organism evidence="2 3">
    <name type="scientific">Armillaria tabescens</name>
    <name type="common">Ringless honey mushroom</name>
    <name type="synonym">Agaricus tabescens</name>
    <dbReference type="NCBI Taxonomy" id="1929756"/>
    <lineage>
        <taxon>Eukaryota</taxon>
        <taxon>Fungi</taxon>
        <taxon>Dikarya</taxon>
        <taxon>Basidiomycota</taxon>
        <taxon>Agaricomycotina</taxon>
        <taxon>Agaricomycetes</taxon>
        <taxon>Agaricomycetidae</taxon>
        <taxon>Agaricales</taxon>
        <taxon>Marasmiineae</taxon>
        <taxon>Physalacriaceae</taxon>
        <taxon>Desarmillaria</taxon>
    </lineage>
</organism>
<name>A0AA39JCI4_ARMTA</name>
<feature type="domain" description="RNase H type-1" evidence="1">
    <location>
        <begin position="1"/>
        <end position="91"/>
    </location>
</feature>
<protein>
    <recommendedName>
        <fullName evidence="1">RNase H type-1 domain-containing protein</fullName>
    </recommendedName>
</protein>
<dbReference type="EMBL" id="JAUEPS010000085">
    <property type="protein sequence ID" value="KAK0439470.1"/>
    <property type="molecule type" value="Genomic_DNA"/>
</dbReference>
<dbReference type="InterPro" id="IPR002156">
    <property type="entry name" value="RNaseH_domain"/>
</dbReference>
<dbReference type="PROSITE" id="PS50879">
    <property type="entry name" value="RNASE_H_1"/>
    <property type="match status" value="1"/>
</dbReference>
<gene>
    <name evidence="2" type="ORF">EV420DRAFT_1623189</name>
</gene>
<sequence>MVSLRELAATVNKRAILHTDTDSQYVLKHLTSSLRRMEDSGYIGVPNRGILQAMVASFHSWKQISTMKWVKGHNGHQGNEEADRLANEGAWKSDADSISLEIHPTIRVTGAALNKMTQSRAYKALHKRKLRNLQPRPKTARNLEKAMLEGLDVFGEKPTAEALWRSFQHKDIDRGTRYFLWMLTHEAYRVGEKWLHFAPEYHERAQCEHCGGVLESMEHILTSCTTPGQKEVWDLTKTLLEKRKISWHSPSMAMIQTCAVPVFKRRNGKCDSGKERFYRIIISSSVQVIWNARCERVIGRQNSPFTPDQIRNRWLKKINKRLELDRLMTYKRFGKKALPKDIVLRTWAGSLQNEHQLPSDWTEASRVLVGMES</sequence>
<dbReference type="GeneID" id="85359462"/>
<evidence type="ECO:0000259" key="1">
    <source>
        <dbReference type="PROSITE" id="PS50879"/>
    </source>
</evidence>
<dbReference type="Proteomes" id="UP001175211">
    <property type="component" value="Unassembled WGS sequence"/>
</dbReference>
<dbReference type="RefSeq" id="XP_060323255.1">
    <property type="nucleotide sequence ID" value="XM_060475914.1"/>
</dbReference>
<reference evidence="2" key="1">
    <citation type="submission" date="2023-06" db="EMBL/GenBank/DDBJ databases">
        <authorList>
            <consortium name="Lawrence Berkeley National Laboratory"/>
            <person name="Ahrendt S."/>
            <person name="Sahu N."/>
            <person name="Indic B."/>
            <person name="Wong-Bajracharya J."/>
            <person name="Merenyi Z."/>
            <person name="Ke H.-M."/>
            <person name="Monk M."/>
            <person name="Kocsube S."/>
            <person name="Drula E."/>
            <person name="Lipzen A."/>
            <person name="Balint B."/>
            <person name="Henrissat B."/>
            <person name="Andreopoulos B."/>
            <person name="Martin F.M."/>
            <person name="Harder C.B."/>
            <person name="Rigling D."/>
            <person name="Ford K.L."/>
            <person name="Foster G.D."/>
            <person name="Pangilinan J."/>
            <person name="Papanicolaou A."/>
            <person name="Barry K."/>
            <person name="LaButti K."/>
            <person name="Viragh M."/>
            <person name="Koriabine M."/>
            <person name="Yan M."/>
            <person name="Riley R."/>
            <person name="Champramary S."/>
            <person name="Plett K.L."/>
            <person name="Tsai I.J."/>
            <person name="Slot J."/>
            <person name="Sipos G."/>
            <person name="Plett J."/>
            <person name="Nagy L.G."/>
            <person name="Grigoriev I.V."/>
        </authorList>
    </citation>
    <scope>NUCLEOTIDE SEQUENCE</scope>
    <source>
        <strain evidence="2">CCBAS 213</strain>
    </source>
</reference>
<accession>A0AA39JCI4</accession>
<proteinExistence type="predicted"/>
<evidence type="ECO:0000313" key="3">
    <source>
        <dbReference type="Proteomes" id="UP001175211"/>
    </source>
</evidence>
<dbReference type="InterPro" id="IPR012337">
    <property type="entry name" value="RNaseH-like_sf"/>
</dbReference>
<dbReference type="AlphaFoldDB" id="A0AA39JCI4"/>
<dbReference type="InterPro" id="IPR036397">
    <property type="entry name" value="RNaseH_sf"/>
</dbReference>
<dbReference type="Pfam" id="PF00075">
    <property type="entry name" value="RNase_H"/>
    <property type="match status" value="1"/>
</dbReference>
<dbReference type="SUPFAM" id="SSF53098">
    <property type="entry name" value="Ribonuclease H-like"/>
    <property type="match status" value="1"/>
</dbReference>
<dbReference type="GO" id="GO:0003676">
    <property type="term" value="F:nucleic acid binding"/>
    <property type="evidence" value="ECO:0007669"/>
    <property type="project" value="InterPro"/>
</dbReference>
<comment type="caution">
    <text evidence="2">The sequence shown here is derived from an EMBL/GenBank/DDBJ whole genome shotgun (WGS) entry which is preliminary data.</text>
</comment>
<dbReference type="Gene3D" id="3.30.420.10">
    <property type="entry name" value="Ribonuclease H-like superfamily/Ribonuclease H"/>
    <property type="match status" value="1"/>
</dbReference>
<keyword evidence="3" id="KW-1185">Reference proteome</keyword>
<dbReference type="GO" id="GO:0004523">
    <property type="term" value="F:RNA-DNA hybrid ribonuclease activity"/>
    <property type="evidence" value="ECO:0007669"/>
    <property type="project" value="InterPro"/>
</dbReference>
<evidence type="ECO:0000313" key="2">
    <source>
        <dbReference type="EMBL" id="KAK0439470.1"/>
    </source>
</evidence>